<accession>A0ACA9PN08</accession>
<feature type="non-terminal residue" evidence="1">
    <location>
        <position position="232"/>
    </location>
</feature>
<evidence type="ECO:0000313" key="1">
    <source>
        <dbReference type="EMBL" id="CAG8712140.1"/>
    </source>
</evidence>
<evidence type="ECO:0000313" key="2">
    <source>
        <dbReference type="Proteomes" id="UP000789525"/>
    </source>
</evidence>
<organism evidence="1 2">
    <name type="scientific">Acaulospora colombiana</name>
    <dbReference type="NCBI Taxonomy" id="27376"/>
    <lineage>
        <taxon>Eukaryota</taxon>
        <taxon>Fungi</taxon>
        <taxon>Fungi incertae sedis</taxon>
        <taxon>Mucoromycota</taxon>
        <taxon>Glomeromycotina</taxon>
        <taxon>Glomeromycetes</taxon>
        <taxon>Diversisporales</taxon>
        <taxon>Acaulosporaceae</taxon>
        <taxon>Acaulospora</taxon>
    </lineage>
</organism>
<keyword evidence="2" id="KW-1185">Reference proteome</keyword>
<comment type="caution">
    <text evidence="1">The sequence shown here is derived from an EMBL/GenBank/DDBJ whole genome shotgun (WGS) entry which is preliminary data.</text>
</comment>
<dbReference type="EMBL" id="CAJVPT010035700">
    <property type="protein sequence ID" value="CAG8712140.1"/>
    <property type="molecule type" value="Genomic_DNA"/>
</dbReference>
<gene>
    <name evidence="1" type="ORF">ACOLOM_LOCUS10722</name>
</gene>
<sequence length="232" mass="25700">HTGSMPCDSPMSGQTTSAAVAQMSSNDPTFTILNPPVISLDSLKATRPTGGDGRLKAGRMIRHCWDTKRIEYSPIQVFSRSPNLLNSEDQLTAISQLECYTGYRNPTTITSALKHMSARAFVQKPNGDEVGSASFLEQEKPTENVPLPGRGGSYRAQRKSQCKITRDRCHFLNKNEIAYTRAHVIESDFLSGRLTSLPFHRPGNTPVPSYPFVIGQRGPFFLKEEINGERRG</sequence>
<reference evidence="1" key="1">
    <citation type="submission" date="2021-06" db="EMBL/GenBank/DDBJ databases">
        <authorList>
            <person name="Kallberg Y."/>
            <person name="Tangrot J."/>
            <person name="Rosling A."/>
        </authorList>
    </citation>
    <scope>NUCLEOTIDE SEQUENCE</scope>
    <source>
        <strain evidence="1">CL356</strain>
    </source>
</reference>
<proteinExistence type="predicted"/>
<feature type="non-terminal residue" evidence="1">
    <location>
        <position position="1"/>
    </location>
</feature>
<name>A0ACA9PN08_9GLOM</name>
<dbReference type="Proteomes" id="UP000789525">
    <property type="component" value="Unassembled WGS sequence"/>
</dbReference>
<protein>
    <submittedName>
        <fullName evidence="1">15074_t:CDS:1</fullName>
    </submittedName>
</protein>